<organism evidence="1 2">
    <name type="scientific">Cecembia rubra</name>
    <dbReference type="NCBI Taxonomy" id="1485585"/>
    <lineage>
        <taxon>Bacteria</taxon>
        <taxon>Pseudomonadati</taxon>
        <taxon>Bacteroidota</taxon>
        <taxon>Cytophagia</taxon>
        <taxon>Cytophagales</taxon>
        <taxon>Cyclobacteriaceae</taxon>
        <taxon>Cecembia</taxon>
    </lineage>
</organism>
<keyword evidence="2" id="KW-1185">Reference proteome</keyword>
<dbReference type="AlphaFoldDB" id="A0A2P8EAS4"/>
<dbReference type="RefSeq" id="WP_106566474.1">
    <property type="nucleotide sequence ID" value="NZ_PYGF01000002.1"/>
</dbReference>
<name>A0A2P8EAS4_9BACT</name>
<proteinExistence type="predicted"/>
<dbReference type="EMBL" id="PYGF01000002">
    <property type="protein sequence ID" value="PSL06555.1"/>
    <property type="molecule type" value="Genomic_DNA"/>
</dbReference>
<comment type="caution">
    <text evidence="1">The sequence shown here is derived from an EMBL/GenBank/DDBJ whole genome shotgun (WGS) entry which is preliminary data.</text>
</comment>
<dbReference type="OrthoDB" id="1078540at2"/>
<dbReference type="Pfam" id="PF09669">
    <property type="entry name" value="Phage_pRha"/>
    <property type="match status" value="1"/>
</dbReference>
<reference evidence="1 2" key="1">
    <citation type="submission" date="2018-03" db="EMBL/GenBank/DDBJ databases">
        <title>Genomic Encyclopedia of Archaeal and Bacterial Type Strains, Phase II (KMG-II): from individual species to whole genera.</title>
        <authorList>
            <person name="Goeker M."/>
        </authorList>
    </citation>
    <scope>NUCLEOTIDE SEQUENCE [LARGE SCALE GENOMIC DNA]</scope>
    <source>
        <strain evidence="1 2">DSM 28057</strain>
    </source>
</reference>
<dbReference type="Proteomes" id="UP000240708">
    <property type="component" value="Unassembled WGS sequence"/>
</dbReference>
<protein>
    <submittedName>
        <fullName evidence="1">Regulatory protein Rha</fullName>
    </submittedName>
</protein>
<dbReference type="InterPro" id="IPR014054">
    <property type="entry name" value="Phage_regulatory_Rha"/>
</dbReference>
<gene>
    <name evidence="1" type="ORF">CLV48_102372</name>
</gene>
<evidence type="ECO:0000313" key="1">
    <source>
        <dbReference type="EMBL" id="PSL06555.1"/>
    </source>
</evidence>
<sequence length="197" mass="22384">MLTLHQSPAQAKNEQRITSLEMAEITQTLHKNLLQSVRNQEVSWSQVTGLKFQLSEYSDASGRKLPMYEFNQAESLYIASKFNDEVRARLVVRWMQLEQENSKLKRRLKLRDDERLTLELIAKYLIPGDQKSIANKLGVARRTVSAVKCGRTRSARIMSALIDQAVYNKEQNRQLVIGYAPDLLGQAISRLGGGAHV</sequence>
<accession>A0A2P8EAS4</accession>
<evidence type="ECO:0000313" key="2">
    <source>
        <dbReference type="Proteomes" id="UP000240708"/>
    </source>
</evidence>